<feature type="domain" description="ABC transporter" evidence="8">
    <location>
        <begin position="335"/>
        <end position="569"/>
    </location>
</feature>
<comment type="caution">
    <text evidence="10">The sequence shown here is derived from an EMBL/GenBank/DDBJ whole genome shotgun (WGS) entry which is preliminary data.</text>
</comment>
<dbReference type="Proteomes" id="UP000273405">
    <property type="component" value="Unassembled WGS sequence"/>
</dbReference>
<dbReference type="GO" id="GO:0005524">
    <property type="term" value="F:ATP binding"/>
    <property type="evidence" value="ECO:0007669"/>
    <property type="project" value="UniProtKB-KW"/>
</dbReference>
<feature type="transmembrane region" description="Helical" evidence="7">
    <location>
        <begin position="135"/>
        <end position="154"/>
    </location>
</feature>
<evidence type="ECO:0000256" key="1">
    <source>
        <dbReference type="ARBA" id="ARBA00004651"/>
    </source>
</evidence>
<feature type="transmembrane region" description="Helical" evidence="7">
    <location>
        <begin position="160"/>
        <end position="178"/>
    </location>
</feature>
<dbReference type="SMART" id="SM00382">
    <property type="entry name" value="AAA"/>
    <property type="match status" value="1"/>
</dbReference>
<dbReference type="InterPro" id="IPR003593">
    <property type="entry name" value="AAA+_ATPase"/>
</dbReference>
<keyword evidence="3" id="KW-0547">Nucleotide-binding</keyword>
<dbReference type="PANTHER" id="PTHR24221">
    <property type="entry name" value="ATP-BINDING CASSETTE SUB-FAMILY B"/>
    <property type="match status" value="1"/>
</dbReference>
<organism evidence="10 11">
    <name type="scientific">Corallococcus sicarius</name>
    <dbReference type="NCBI Taxonomy" id="2316726"/>
    <lineage>
        <taxon>Bacteria</taxon>
        <taxon>Pseudomonadati</taxon>
        <taxon>Myxococcota</taxon>
        <taxon>Myxococcia</taxon>
        <taxon>Myxococcales</taxon>
        <taxon>Cystobacterineae</taxon>
        <taxon>Myxococcaceae</taxon>
        <taxon>Corallococcus</taxon>
    </lineage>
</organism>
<dbReference type="InterPro" id="IPR003439">
    <property type="entry name" value="ABC_transporter-like_ATP-bd"/>
</dbReference>
<evidence type="ECO:0000256" key="6">
    <source>
        <dbReference type="ARBA" id="ARBA00023136"/>
    </source>
</evidence>
<evidence type="ECO:0000256" key="4">
    <source>
        <dbReference type="ARBA" id="ARBA00022840"/>
    </source>
</evidence>
<protein>
    <submittedName>
        <fullName evidence="10">Thiol reductant ABC exporter subunit CydD</fullName>
    </submittedName>
</protein>
<evidence type="ECO:0000259" key="8">
    <source>
        <dbReference type="PROSITE" id="PS50893"/>
    </source>
</evidence>
<dbReference type="Gene3D" id="1.20.1560.10">
    <property type="entry name" value="ABC transporter type 1, transmembrane domain"/>
    <property type="match status" value="1"/>
</dbReference>
<evidence type="ECO:0000256" key="2">
    <source>
        <dbReference type="ARBA" id="ARBA00022692"/>
    </source>
</evidence>
<dbReference type="GO" id="GO:0042883">
    <property type="term" value="P:cysteine transport"/>
    <property type="evidence" value="ECO:0007669"/>
    <property type="project" value="InterPro"/>
</dbReference>
<dbReference type="CDD" id="cd18584">
    <property type="entry name" value="ABC_6TM_AarD_CydD"/>
    <property type="match status" value="1"/>
</dbReference>
<evidence type="ECO:0000259" key="9">
    <source>
        <dbReference type="PROSITE" id="PS50929"/>
    </source>
</evidence>
<evidence type="ECO:0000256" key="7">
    <source>
        <dbReference type="SAM" id="Phobius"/>
    </source>
</evidence>
<proteinExistence type="predicted"/>
<feature type="transmembrane region" description="Helical" evidence="7">
    <location>
        <begin position="60"/>
        <end position="77"/>
    </location>
</feature>
<evidence type="ECO:0000313" key="10">
    <source>
        <dbReference type="EMBL" id="RKH46118.1"/>
    </source>
</evidence>
<dbReference type="PANTHER" id="PTHR24221:SF590">
    <property type="entry name" value="COMPONENT LINKED WITH THE ASSEMBLY OF CYTOCHROME' TRANSPORT TRANSMEMBRANE ATP-BINDING PROTEIN ABC TRANSPORTER CYDD-RELATED"/>
    <property type="match status" value="1"/>
</dbReference>
<keyword evidence="11" id="KW-1185">Reference proteome</keyword>
<dbReference type="NCBIfam" id="TIGR02857">
    <property type="entry name" value="CydD"/>
    <property type="match status" value="1"/>
</dbReference>
<dbReference type="InterPro" id="IPR011527">
    <property type="entry name" value="ABC1_TM_dom"/>
</dbReference>
<dbReference type="InterPro" id="IPR014216">
    <property type="entry name" value="ABC_transptr_CydD"/>
</dbReference>
<dbReference type="AlphaFoldDB" id="A0A3A8NPH0"/>
<dbReference type="Pfam" id="PF00005">
    <property type="entry name" value="ABC_tran"/>
    <property type="match status" value="1"/>
</dbReference>
<dbReference type="RefSeq" id="WP_120624313.1">
    <property type="nucleotide sequence ID" value="NZ_RAWG01000026.1"/>
</dbReference>
<dbReference type="GO" id="GO:0140359">
    <property type="term" value="F:ABC-type transporter activity"/>
    <property type="evidence" value="ECO:0007669"/>
    <property type="project" value="InterPro"/>
</dbReference>
<dbReference type="OrthoDB" id="9772049at2"/>
<feature type="domain" description="ABC transmembrane type-1" evidence="9">
    <location>
        <begin position="19"/>
        <end position="296"/>
    </location>
</feature>
<dbReference type="PROSITE" id="PS00211">
    <property type="entry name" value="ABC_TRANSPORTER_1"/>
    <property type="match status" value="1"/>
</dbReference>
<feature type="transmembrane region" description="Helical" evidence="7">
    <location>
        <begin position="235"/>
        <end position="260"/>
    </location>
</feature>
<dbReference type="PROSITE" id="PS50929">
    <property type="entry name" value="ABC_TM1F"/>
    <property type="match status" value="1"/>
</dbReference>
<dbReference type="SUPFAM" id="SSF90123">
    <property type="entry name" value="ABC transporter transmembrane region"/>
    <property type="match status" value="1"/>
</dbReference>
<dbReference type="InterPro" id="IPR017871">
    <property type="entry name" value="ABC_transporter-like_CS"/>
</dbReference>
<keyword evidence="5 7" id="KW-1133">Transmembrane helix</keyword>
<keyword evidence="4" id="KW-0067">ATP-binding</keyword>
<dbReference type="GO" id="GO:0005886">
    <property type="term" value="C:plasma membrane"/>
    <property type="evidence" value="ECO:0007669"/>
    <property type="project" value="UniProtKB-SubCell"/>
</dbReference>
<name>A0A3A8NPH0_9BACT</name>
<dbReference type="SUPFAM" id="SSF52540">
    <property type="entry name" value="P-loop containing nucleoside triphosphate hydrolases"/>
    <property type="match status" value="1"/>
</dbReference>
<sequence>MRPERRLGALARAHRGAFLAALSVSAVTGVFAVVQAAVLAHLLARAFLERPEWEALGPGVGAFAALVVARAVLTWAGRRLSHHLAARVKAALHGELHAKLLALGPAFTRGERSGELIATATEGIEQLDAFFSRVLPQRVVAGLVPLGVIVAVALKDGASGALLAVAAPWVPVFMILIGKQAQARNERQWVELRRMAAHFLDVIQGLPTLKLVGRSRYQLEVIGRMTERFASTTLGVLRVAFLSALVLELVATLSTALLAVTLGVRLVSGTVGFEVALLVLLLAPELFAPLRALGAQHHAGMAAATAAERIFALLDEPLTRAERAAPRAVPSRMQVRFEDVTCQPPGSPVPTLEGFELTVSPGERVALVGPSGVGKSTVLDLLLGFREPSRGRILVDGVPLAALPLEAWRKQVAWVSQCPYFFDTTLRDNLLLAQPGAADAELMRILREVELGPVIARLPQGLDTPLGERGLRLSGGQRQRLALARALLQDAPLLLLDEPTSQLDDVTEAAVLQGVKRLLGREKTLLLVTHRPAPLRLADRVVVLSGRAPRTPAHTASALLHRAPLVGHS</sequence>
<dbReference type="InterPro" id="IPR039421">
    <property type="entry name" value="Type_1_exporter"/>
</dbReference>
<dbReference type="PROSITE" id="PS50893">
    <property type="entry name" value="ABC_TRANSPORTER_2"/>
    <property type="match status" value="1"/>
</dbReference>
<accession>A0A3A8NPH0</accession>
<dbReference type="Gene3D" id="3.40.50.300">
    <property type="entry name" value="P-loop containing nucleotide triphosphate hydrolases"/>
    <property type="match status" value="1"/>
</dbReference>
<dbReference type="EMBL" id="RAWG01000026">
    <property type="protein sequence ID" value="RKH46118.1"/>
    <property type="molecule type" value="Genomic_DNA"/>
</dbReference>
<dbReference type="GO" id="GO:0016887">
    <property type="term" value="F:ATP hydrolysis activity"/>
    <property type="evidence" value="ECO:0007669"/>
    <property type="project" value="InterPro"/>
</dbReference>
<dbReference type="InterPro" id="IPR027417">
    <property type="entry name" value="P-loop_NTPase"/>
</dbReference>
<comment type="subcellular location">
    <subcellularLocation>
        <location evidence="1">Cell membrane</location>
        <topology evidence="1">Multi-pass membrane protein</topology>
    </subcellularLocation>
</comment>
<reference evidence="11" key="1">
    <citation type="submission" date="2018-09" db="EMBL/GenBank/DDBJ databases">
        <authorList>
            <person name="Livingstone P.G."/>
            <person name="Whitworth D.E."/>
        </authorList>
    </citation>
    <scope>NUCLEOTIDE SEQUENCE [LARGE SCALE GENOMIC DNA]</scope>
    <source>
        <strain evidence="11">CA040B</strain>
    </source>
</reference>
<evidence type="ECO:0000256" key="5">
    <source>
        <dbReference type="ARBA" id="ARBA00022989"/>
    </source>
</evidence>
<dbReference type="Pfam" id="PF00664">
    <property type="entry name" value="ABC_membrane"/>
    <property type="match status" value="1"/>
</dbReference>
<keyword evidence="2 7" id="KW-0812">Transmembrane</keyword>
<gene>
    <name evidence="10" type="primary">cydD</name>
    <name evidence="10" type="ORF">D7X12_06080</name>
</gene>
<evidence type="ECO:0000313" key="11">
    <source>
        <dbReference type="Proteomes" id="UP000273405"/>
    </source>
</evidence>
<keyword evidence="6 7" id="KW-0472">Membrane</keyword>
<evidence type="ECO:0000256" key="3">
    <source>
        <dbReference type="ARBA" id="ARBA00022741"/>
    </source>
</evidence>
<dbReference type="InterPro" id="IPR036640">
    <property type="entry name" value="ABC1_TM_sf"/>
</dbReference>